<keyword evidence="6" id="KW-0695">RNA-directed DNA polymerase</keyword>
<dbReference type="Gene3D" id="3.30.70.270">
    <property type="match status" value="1"/>
</dbReference>
<dbReference type="Pfam" id="PF17917">
    <property type="entry name" value="RT_RNaseH"/>
    <property type="match status" value="1"/>
</dbReference>
<feature type="domain" description="Reverse transcriptase RNase H-like" evidence="7">
    <location>
        <begin position="112"/>
        <end position="202"/>
    </location>
</feature>
<proteinExistence type="predicted"/>
<gene>
    <name evidence="8" type="ORF">DEA37_0011287</name>
</gene>
<evidence type="ECO:0000256" key="2">
    <source>
        <dbReference type="ARBA" id="ARBA00022695"/>
    </source>
</evidence>
<dbReference type="InterPro" id="IPR043128">
    <property type="entry name" value="Rev_trsase/Diguanyl_cyclase"/>
</dbReference>
<dbReference type="GO" id="GO:0003964">
    <property type="term" value="F:RNA-directed DNA polymerase activity"/>
    <property type="evidence" value="ECO:0007669"/>
    <property type="project" value="UniProtKB-KW"/>
</dbReference>
<keyword evidence="5" id="KW-0378">Hydrolase</keyword>
<dbReference type="Proteomes" id="UP000324629">
    <property type="component" value="Unassembled WGS sequence"/>
</dbReference>
<dbReference type="EMBL" id="QNGE01001687">
    <property type="protein sequence ID" value="KAA3677043.1"/>
    <property type="molecule type" value="Genomic_DNA"/>
</dbReference>
<reference evidence="8 9" key="1">
    <citation type="journal article" date="2019" name="Gigascience">
        <title>Whole-genome sequence of the oriental lung fluke Paragonimus westermani.</title>
        <authorList>
            <person name="Oey H."/>
            <person name="Zakrzewski M."/>
            <person name="Narain K."/>
            <person name="Devi K.R."/>
            <person name="Agatsuma T."/>
            <person name="Nawaratna S."/>
            <person name="Gobert G.N."/>
            <person name="Jones M.K."/>
            <person name="Ragan M.A."/>
            <person name="McManus D.P."/>
            <person name="Krause L."/>
        </authorList>
    </citation>
    <scope>NUCLEOTIDE SEQUENCE [LARGE SCALE GENOMIC DNA]</scope>
    <source>
        <strain evidence="8 9">IND2009</strain>
    </source>
</reference>
<evidence type="ECO:0000259" key="7">
    <source>
        <dbReference type="Pfam" id="PF17917"/>
    </source>
</evidence>
<evidence type="ECO:0000256" key="6">
    <source>
        <dbReference type="ARBA" id="ARBA00022918"/>
    </source>
</evidence>
<dbReference type="GO" id="GO:0004519">
    <property type="term" value="F:endonuclease activity"/>
    <property type="evidence" value="ECO:0007669"/>
    <property type="project" value="UniProtKB-KW"/>
</dbReference>
<dbReference type="AlphaFoldDB" id="A0A5J4NN95"/>
<comment type="caution">
    <text evidence="8">The sequence shown here is derived from an EMBL/GenBank/DDBJ whole genome shotgun (WGS) entry which is preliminary data.</text>
</comment>
<dbReference type="PANTHER" id="PTHR37984:SF5">
    <property type="entry name" value="PROTEIN NYNRIN-LIKE"/>
    <property type="match status" value="1"/>
</dbReference>
<organism evidence="8 9">
    <name type="scientific">Paragonimus westermani</name>
    <dbReference type="NCBI Taxonomy" id="34504"/>
    <lineage>
        <taxon>Eukaryota</taxon>
        <taxon>Metazoa</taxon>
        <taxon>Spiralia</taxon>
        <taxon>Lophotrochozoa</taxon>
        <taxon>Platyhelminthes</taxon>
        <taxon>Trematoda</taxon>
        <taxon>Digenea</taxon>
        <taxon>Plagiorchiida</taxon>
        <taxon>Troglotremata</taxon>
        <taxon>Troglotrematidae</taxon>
        <taxon>Paragonimus</taxon>
    </lineage>
</organism>
<dbReference type="Gene3D" id="3.10.10.10">
    <property type="entry name" value="HIV Type 1 Reverse Transcriptase, subunit A, domain 1"/>
    <property type="match status" value="1"/>
</dbReference>
<keyword evidence="3" id="KW-0540">Nuclease</keyword>
<dbReference type="InterPro" id="IPR050951">
    <property type="entry name" value="Retrovirus_Pol_polyprotein"/>
</dbReference>
<dbReference type="InterPro" id="IPR043502">
    <property type="entry name" value="DNA/RNA_pol_sf"/>
</dbReference>
<dbReference type="InterPro" id="IPR041373">
    <property type="entry name" value="RT_RNaseH"/>
</dbReference>
<accession>A0A5J4NN95</accession>
<keyword evidence="1" id="KW-0808">Transferase</keyword>
<evidence type="ECO:0000256" key="5">
    <source>
        <dbReference type="ARBA" id="ARBA00022801"/>
    </source>
</evidence>
<dbReference type="SUPFAM" id="SSF56672">
    <property type="entry name" value="DNA/RNA polymerases"/>
    <property type="match status" value="1"/>
</dbReference>
<evidence type="ECO:0000256" key="3">
    <source>
        <dbReference type="ARBA" id="ARBA00022722"/>
    </source>
</evidence>
<keyword evidence="9" id="KW-1185">Reference proteome</keyword>
<name>A0A5J4NN95_9TREM</name>
<evidence type="ECO:0000256" key="1">
    <source>
        <dbReference type="ARBA" id="ARBA00022679"/>
    </source>
</evidence>
<keyword evidence="2" id="KW-0548">Nucleotidyltransferase</keyword>
<dbReference type="GO" id="GO:0016787">
    <property type="term" value="F:hydrolase activity"/>
    <property type="evidence" value="ECO:0007669"/>
    <property type="project" value="UniProtKB-KW"/>
</dbReference>
<evidence type="ECO:0000313" key="8">
    <source>
        <dbReference type="EMBL" id="KAA3677043.1"/>
    </source>
</evidence>
<protein>
    <recommendedName>
        <fullName evidence="7">Reverse transcriptase RNase H-like domain-containing protein</fullName>
    </recommendedName>
</protein>
<evidence type="ECO:0000313" key="9">
    <source>
        <dbReference type="Proteomes" id="UP000324629"/>
    </source>
</evidence>
<sequence>MQVGRLEVREPEEKVEQLMKAVEGLKTSVEPAGQQAKKADGTYRFCVDFRELKRVPIKDASPTSRMEDTFAHLHKAKILSLKDLRSGYWQLPMAQEDREAASIRRRLTIQKPNEPITVSVDASDIRIGAVLSQPSGTIEYTSRILTGADRKYSIKGEECLATVWALEKWKTCLIATTFPVETDHKPLIWLKTVKDRHGRLAR</sequence>
<keyword evidence="4" id="KW-0255">Endonuclease</keyword>
<dbReference type="PANTHER" id="PTHR37984">
    <property type="entry name" value="PROTEIN CBG26694"/>
    <property type="match status" value="1"/>
</dbReference>
<evidence type="ECO:0000256" key="4">
    <source>
        <dbReference type="ARBA" id="ARBA00022759"/>
    </source>
</evidence>